<proteinExistence type="predicted"/>
<evidence type="ECO:0000256" key="1">
    <source>
        <dbReference type="SAM" id="Phobius"/>
    </source>
</evidence>
<feature type="transmembrane region" description="Helical" evidence="1">
    <location>
        <begin position="39"/>
        <end position="58"/>
    </location>
</feature>
<keyword evidence="1" id="KW-0812">Transmembrane</keyword>
<keyword evidence="1" id="KW-1133">Transmembrane helix</keyword>
<dbReference type="Proteomes" id="UP001372338">
    <property type="component" value="Unassembled WGS sequence"/>
</dbReference>
<evidence type="ECO:0000313" key="2">
    <source>
        <dbReference type="EMBL" id="KAK7250621.1"/>
    </source>
</evidence>
<gene>
    <name evidence="2" type="ORF">RIF29_33164</name>
</gene>
<protein>
    <submittedName>
        <fullName evidence="2">Uncharacterized protein</fullName>
    </submittedName>
</protein>
<organism evidence="2 3">
    <name type="scientific">Crotalaria pallida</name>
    <name type="common">Smooth rattlebox</name>
    <name type="synonym">Crotalaria striata</name>
    <dbReference type="NCBI Taxonomy" id="3830"/>
    <lineage>
        <taxon>Eukaryota</taxon>
        <taxon>Viridiplantae</taxon>
        <taxon>Streptophyta</taxon>
        <taxon>Embryophyta</taxon>
        <taxon>Tracheophyta</taxon>
        <taxon>Spermatophyta</taxon>
        <taxon>Magnoliopsida</taxon>
        <taxon>eudicotyledons</taxon>
        <taxon>Gunneridae</taxon>
        <taxon>Pentapetalae</taxon>
        <taxon>rosids</taxon>
        <taxon>fabids</taxon>
        <taxon>Fabales</taxon>
        <taxon>Fabaceae</taxon>
        <taxon>Papilionoideae</taxon>
        <taxon>50 kb inversion clade</taxon>
        <taxon>genistoids sensu lato</taxon>
        <taxon>core genistoids</taxon>
        <taxon>Crotalarieae</taxon>
        <taxon>Crotalaria</taxon>
    </lineage>
</organism>
<comment type="caution">
    <text evidence="2">The sequence shown here is derived from an EMBL/GenBank/DDBJ whole genome shotgun (WGS) entry which is preliminary data.</text>
</comment>
<sequence>MISHEGSGAALRVRALLPQPLNLARIINLVKLKKRELDFLVLVLDLLWLRVGLLLAFFGAAAEAEDEVEGGLLLDVVVGEGAAVLELFTGEEREKREIVLRVLGPAEL</sequence>
<name>A0AAN9EDD7_CROPI</name>
<keyword evidence="1" id="KW-0472">Membrane</keyword>
<dbReference type="AlphaFoldDB" id="A0AAN9EDD7"/>
<reference evidence="2 3" key="1">
    <citation type="submission" date="2024-01" db="EMBL/GenBank/DDBJ databases">
        <title>The genomes of 5 underutilized Papilionoideae crops provide insights into root nodulation and disease resistanc.</title>
        <authorList>
            <person name="Yuan L."/>
        </authorList>
    </citation>
    <scope>NUCLEOTIDE SEQUENCE [LARGE SCALE GENOMIC DNA]</scope>
    <source>
        <strain evidence="2">ZHUSHIDOU_FW_LH</strain>
        <tissue evidence="2">Leaf</tissue>
    </source>
</reference>
<keyword evidence="3" id="KW-1185">Reference proteome</keyword>
<dbReference type="EMBL" id="JAYWIO010000007">
    <property type="protein sequence ID" value="KAK7250621.1"/>
    <property type="molecule type" value="Genomic_DNA"/>
</dbReference>
<accession>A0AAN9EDD7</accession>
<evidence type="ECO:0000313" key="3">
    <source>
        <dbReference type="Proteomes" id="UP001372338"/>
    </source>
</evidence>